<evidence type="ECO:0008006" key="3">
    <source>
        <dbReference type="Google" id="ProtNLM"/>
    </source>
</evidence>
<evidence type="ECO:0000313" key="1">
    <source>
        <dbReference type="EMBL" id="KFA87383.1"/>
    </source>
</evidence>
<dbReference type="Gene3D" id="1.10.620.20">
    <property type="entry name" value="Ribonucleotide Reductase, subunit A"/>
    <property type="match status" value="1"/>
</dbReference>
<gene>
    <name evidence="1" type="ORF">Q664_47690</name>
</gene>
<accession>A0A084SFZ8</accession>
<dbReference type="InterPro" id="IPR012348">
    <property type="entry name" value="RNR-like"/>
</dbReference>
<protein>
    <recommendedName>
        <fullName evidence="3">Ferritin</fullName>
    </recommendedName>
</protein>
<dbReference type="Proteomes" id="UP000028547">
    <property type="component" value="Unassembled WGS sequence"/>
</dbReference>
<reference evidence="1 2" key="1">
    <citation type="submission" date="2014-07" db="EMBL/GenBank/DDBJ databases">
        <title>Draft Genome Sequence of Gephyronic Acid Producer, Cystobacter violaceus Strain Cb vi76.</title>
        <authorList>
            <person name="Stevens D.C."/>
            <person name="Young J."/>
            <person name="Carmichael R."/>
            <person name="Tan J."/>
            <person name="Taylor R.E."/>
        </authorList>
    </citation>
    <scope>NUCLEOTIDE SEQUENCE [LARGE SCALE GENOMIC DNA]</scope>
    <source>
        <strain evidence="1 2">Cb vi76</strain>
    </source>
</reference>
<comment type="caution">
    <text evidence="1">The sequence shown here is derived from an EMBL/GenBank/DDBJ whole genome shotgun (WGS) entry which is preliminary data.</text>
</comment>
<dbReference type="AlphaFoldDB" id="A0A084SFZ8"/>
<dbReference type="SUPFAM" id="SSF47240">
    <property type="entry name" value="Ferritin-like"/>
    <property type="match status" value="1"/>
</dbReference>
<proteinExistence type="predicted"/>
<dbReference type="GO" id="GO:0016491">
    <property type="term" value="F:oxidoreductase activity"/>
    <property type="evidence" value="ECO:0007669"/>
    <property type="project" value="InterPro"/>
</dbReference>
<sequence length="245" mass="28658">MTTERYYYDFFGARSESRWNVEKDIPWGEIDREAALSQPDILDKVRRTALIESYHALGTVSLIKLLHEDVDATSVFQVECFEGFRHFWSLRRYLDLVGFEPRITDEELVEIRRRNIEHVNYKPEDTVQELVNFIWSEHAAGYFARQLGAQCKDPVLAKLLGFISVDEFRHAEGGYQILTKLLERQPELKPEVLRAASNFKHYGWHVCELPVAVENDFTTVLQMKRKFEKVCGARIVSWREGWANG</sequence>
<evidence type="ECO:0000313" key="2">
    <source>
        <dbReference type="Proteomes" id="UP000028547"/>
    </source>
</evidence>
<dbReference type="InterPro" id="IPR009078">
    <property type="entry name" value="Ferritin-like_SF"/>
</dbReference>
<dbReference type="EMBL" id="JPMI01000378">
    <property type="protein sequence ID" value="KFA87383.1"/>
    <property type="molecule type" value="Genomic_DNA"/>
</dbReference>
<dbReference type="RefSeq" id="WP_043412291.1">
    <property type="nucleotide sequence ID" value="NZ_JPMI01000378.1"/>
</dbReference>
<organism evidence="1 2">
    <name type="scientific">Archangium violaceum Cb vi76</name>
    <dbReference type="NCBI Taxonomy" id="1406225"/>
    <lineage>
        <taxon>Bacteria</taxon>
        <taxon>Pseudomonadati</taxon>
        <taxon>Myxococcota</taxon>
        <taxon>Myxococcia</taxon>
        <taxon>Myxococcales</taxon>
        <taxon>Cystobacterineae</taxon>
        <taxon>Archangiaceae</taxon>
        <taxon>Archangium</taxon>
    </lineage>
</organism>
<name>A0A084SFZ8_9BACT</name>